<protein>
    <submittedName>
        <fullName evidence="2">Phage tail protein</fullName>
    </submittedName>
</protein>
<organism evidence="2 3">
    <name type="scientific">Clostridium beijerinckii</name>
    <name type="common">Clostridium MP</name>
    <dbReference type="NCBI Taxonomy" id="1520"/>
    <lineage>
        <taxon>Bacteria</taxon>
        <taxon>Bacillati</taxon>
        <taxon>Bacillota</taxon>
        <taxon>Clostridia</taxon>
        <taxon>Eubacteriales</taxon>
        <taxon>Clostridiaceae</taxon>
        <taxon>Clostridium</taxon>
    </lineage>
</organism>
<name>A0AAE2RQH2_CLOBE</name>
<evidence type="ECO:0000313" key="2">
    <source>
        <dbReference type="EMBL" id="MBF7808252.1"/>
    </source>
</evidence>
<gene>
    <name evidence="2" type="ORF">IS491_06175</name>
</gene>
<reference evidence="2" key="1">
    <citation type="submission" date="2020-11" db="EMBL/GenBank/DDBJ databases">
        <authorList>
            <person name="Thieme N."/>
            <person name="Liebl W."/>
            <person name="Zverlov V."/>
        </authorList>
    </citation>
    <scope>NUCLEOTIDE SEQUENCE</scope>
    <source>
        <strain evidence="2">NT08</strain>
    </source>
</reference>
<dbReference type="Pfam" id="PF06605">
    <property type="entry name" value="Prophage_tail"/>
    <property type="match status" value="1"/>
</dbReference>
<feature type="domain" description="Tail spike" evidence="1">
    <location>
        <begin position="111"/>
        <end position="366"/>
    </location>
</feature>
<dbReference type="NCBIfam" id="TIGR01665">
    <property type="entry name" value="put_anti_recept"/>
    <property type="match status" value="1"/>
</dbReference>
<accession>A0AAE2RQH2</accession>
<dbReference type="InterPro" id="IPR010572">
    <property type="entry name" value="Tail_dom"/>
</dbReference>
<dbReference type="InterPro" id="IPR007119">
    <property type="entry name" value="Phage_tail_spike_N"/>
</dbReference>
<evidence type="ECO:0000259" key="1">
    <source>
        <dbReference type="Pfam" id="PF06605"/>
    </source>
</evidence>
<dbReference type="EMBL" id="JADOEF010000001">
    <property type="protein sequence ID" value="MBF7808252.1"/>
    <property type="molecule type" value="Genomic_DNA"/>
</dbReference>
<comment type="caution">
    <text evidence="2">The sequence shown here is derived from an EMBL/GenBank/DDBJ whole genome shotgun (WGS) entry which is preliminary data.</text>
</comment>
<dbReference type="AlphaFoldDB" id="A0AAE2RQH2"/>
<proteinExistence type="predicted"/>
<evidence type="ECO:0000313" key="3">
    <source>
        <dbReference type="Proteomes" id="UP000631418"/>
    </source>
</evidence>
<sequence length="569" mass="63258">MLMVRLFNSRETDFSHNEYVLNEIISCKVTEELNGDYTLELEYPLDDSKGISNNLVLGAIISVPTIDSRENQLFRVIKKETNSNSITVQAQAKLMADLKVNAVRAATITGKTRKEAIQTILNSALDSHVYTAGSLDTNTNTDVILQVSEGNLLSDLIGSENSVLSEYGGEFIVSNNALDIVNKRGQDNGVVIEHGKNISSIKEDIDITDFATALIPKSGDYRLPEYLIVSPNAGAYDKLYCKEVDLNLNIWDGTNDKGDDQVTIEEAYALMRQACSKMFTVDKVDQITFNYEVDFVQLSQTEEYKNYAILETVNIGDTVTVRHKVLNLDLQGRVNKIAYKVDSEGNTTIDTVEIGFTKKDITDIISDTVKQIKFTKQEIVLQVSNSEKKINARIDLQEEKIDAVVEQDGTGFGWELSKSAFKVACVGASNAYVIIDANGLEVHDGKFRLYKDSHLVFYVNTNGRCTADGGFVVDDGDATYKLDRNGLTMTNENGYTSRIYVADNATEIVADDDFTITNTLRVKDTSRFDRYAKFLENVDVDGDLYVDGTLTINGDSLEDIIDARIHELT</sequence>
<dbReference type="Proteomes" id="UP000631418">
    <property type="component" value="Unassembled WGS sequence"/>
</dbReference>